<protein>
    <submittedName>
        <fullName evidence="2">Uncharacterized protein</fullName>
    </submittedName>
</protein>
<proteinExistence type="predicted"/>
<organism evidence="2 3">
    <name type="scientific">Caerostris extrusa</name>
    <name type="common">Bark spider</name>
    <name type="synonym">Caerostris bankana</name>
    <dbReference type="NCBI Taxonomy" id="172846"/>
    <lineage>
        <taxon>Eukaryota</taxon>
        <taxon>Metazoa</taxon>
        <taxon>Ecdysozoa</taxon>
        <taxon>Arthropoda</taxon>
        <taxon>Chelicerata</taxon>
        <taxon>Arachnida</taxon>
        <taxon>Araneae</taxon>
        <taxon>Araneomorphae</taxon>
        <taxon>Entelegynae</taxon>
        <taxon>Araneoidea</taxon>
        <taxon>Araneidae</taxon>
        <taxon>Caerostris</taxon>
    </lineage>
</organism>
<keyword evidence="3" id="KW-1185">Reference proteome</keyword>
<gene>
    <name evidence="2" type="primary">AVEN_211358_1</name>
    <name evidence="2" type="ORF">CEXT_675711</name>
</gene>
<dbReference type="EMBL" id="BPLR01006369">
    <property type="protein sequence ID" value="GIY09377.1"/>
    <property type="molecule type" value="Genomic_DNA"/>
</dbReference>
<comment type="caution">
    <text evidence="2">The sequence shown here is derived from an EMBL/GenBank/DDBJ whole genome shotgun (WGS) entry which is preliminary data.</text>
</comment>
<dbReference type="Proteomes" id="UP001054945">
    <property type="component" value="Unassembled WGS sequence"/>
</dbReference>
<dbReference type="AlphaFoldDB" id="A0AAV4QMC1"/>
<accession>A0AAV4QMC1</accession>
<evidence type="ECO:0000313" key="3">
    <source>
        <dbReference type="Proteomes" id="UP001054945"/>
    </source>
</evidence>
<feature type="compositionally biased region" description="Low complexity" evidence="1">
    <location>
        <begin position="64"/>
        <end position="76"/>
    </location>
</feature>
<feature type="region of interest" description="Disordered" evidence="1">
    <location>
        <begin position="62"/>
        <end position="117"/>
    </location>
</feature>
<reference evidence="2 3" key="1">
    <citation type="submission" date="2021-06" db="EMBL/GenBank/DDBJ databases">
        <title>Caerostris extrusa draft genome.</title>
        <authorList>
            <person name="Kono N."/>
            <person name="Arakawa K."/>
        </authorList>
    </citation>
    <scope>NUCLEOTIDE SEQUENCE [LARGE SCALE GENOMIC DNA]</scope>
</reference>
<sequence>MNISSPTNLMKSQLSPTYNSDIGYNRSDDFAHLPGRYEHMQTEYLKFENELIASKSHSNMNEITSSQVSSSNVTHSKPTSILVESEPKKLQPSATNPNSPVDELIEPTNRKLKSSAEEKNIKKLLETSKNCSLSRSINSPSEWSKSDSISFLSGSFDESVPSPIDINSTDISPQQSLSQRCASAISSQKPVVCLGGRQEPESVLEHAIATLESNEPISAVVGLDYIIEYKSDLRMGGKFPFRCTLCISQIPKASILDHVFGLSHRLRYLKIKDDFTYDQIRQADQDNDKDKLINEAIEKLEQEYGRGHVIVSLDSSLKGVRKSSFGNIYKAHLEHESIEFECSRKTIKNTIADAKNRDNIFTETSASKLQKKYNLLDKSVEKQYLEVECIDISEDSIPNEDIVQVQIFSKATQTDEADAFIPSLLDQLLCAIIHSIGHYSTY</sequence>
<evidence type="ECO:0000313" key="2">
    <source>
        <dbReference type="EMBL" id="GIY09377.1"/>
    </source>
</evidence>
<name>A0AAV4QMC1_CAEEX</name>
<evidence type="ECO:0000256" key="1">
    <source>
        <dbReference type="SAM" id="MobiDB-lite"/>
    </source>
</evidence>
<feature type="region of interest" description="Disordered" evidence="1">
    <location>
        <begin position="1"/>
        <end position="21"/>
    </location>
</feature>